<dbReference type="PANTHER" id="PTHR30483">
    <property type="entry name" value="LEUCINE-SPECIFIC-BINDING PROTEIN"/>
    <property type="match status" value="1"/>
</dbReference>
<dbReference type="PRINTS" id="PR00337">
    <property type="entry name" value="LEUILEVALBP"/>
</dbReference>
<keyword evidence="8" id="KW-1185">Reference proteome</keyword>
<gene>
    <name evidence="7" type="ORF">JN12_03989</name>
</gene>
<dbReference type="OrthoDB" id="9791590at2"/>
<evidence type="ECO:0000313" key="7">
    <source>
        <dbReference type="EMBL" id="TWJ11418.1"/>
    </source>
</evidence>
<name>A0A562V0K9_9BACT</name>
<dbReference type="InterPro" id="IPR028082">
    <property type="entry name" value="Peripla_BP_I"/>
</dbReference>
<dbReference type="FunFam" id="3.40.50.2300:FF:000491">
    <property type="entry name" value="Branched-chain amino acid ABC transporter substrate-binding protein"/>
    <property type="match status" value="1"/>
</dbReference>
<organism evidence="7 8">
    <name type="scientific">Geobacter argillaceus</name>
    <dbReference type="NCBI Taxonomy" id="345631"/>
    <lineage>
        <taxon>Bacteria</taxon>
        <taxon>Pseudomonadati</taxon>
        <taxon>Thermodesulfobacteriota</taxon>
        <taxon>Desulfuromonadia</taxon>
        <taxon>Geobacterales</taxon>
        <taxon>Geobacteraceae</taxon>
        <taxon>Geobacter</taxon>
    </lineage>
</organism>
<proteinExistence type="inferred from homology"/>
<evidence type="ECO:0000256" key="1">
    <source>
        <dbReference type="ARBA" id="ARBA00010062"/>
    </source>
</evidence>
<dbReference type="InterPro" id="IPR051010">
    <property type="entry name" value="BCAA_transport"/>
</dbReference>
<keyword evidence="2" id="KW-0813">Transport</keyword>
<dbReference type="RefSeq" id="WP_145026170.1">
    <property type="nucleotide sequence ID" value="NZ_VLLN01000049.1"/>
</dbReference>
<evidence type="ECO:0000256" key="5">
    <source>
        <dbReference type="SAM" id="SignalP"/>
    </source>
</evidence>
<dbReference type="SUPFAM" id="SSF53822">
    <property type="entry name" value="Periplasmic binding protein-like I"/>
    <property type="match status" value="1"/>
</dbReference>
<dbReference type="EMBL" id="VLLN01000049">
    <property type="protein sequence ID" value="TWJ11418.1"/>
    <property type="molecule type" value="Genomic_DNA"/>
</dbReference>
<protein>
    <submittedName>
        <fullName evidence="7">Amino acid/amide ABC transporter substrate-binding protein (HAAT family)</fullName>
    </submittedName>
</protein>
<comment type="caution">
    <text evidence="7">The sequence shown here is derived from an EMBL/GenBank/DDBJ whole genome shotgun (WGS) entry which is preliminary data.</text>
</comment>
<feature type="domain" description="Leucine-binding protein" evidence="6">
    <location>
        <begin position="26"/>
        <end position="366"/>
    </location>
</feature>
<dbReference type="Proteomes" id="UP000319449">
    <property type="component" value="Unassembled WGS sequence"/>
</dbReference>
<dbReference type="Pfam" id="PF13458">
    <property type="entry name" value="Peripla_BP_6"/>
    <property type="match status" value="1"/>
</dbReference>
<evidence type="ECO:0000256" key="4">
    <source>
        <dbReference type="ARBA" id="ARBA00022970"/>
    </source>
</evidence>
<dbReference type="GO" id="GO:0006865">
    <property type="term" value="P:amino acid transport"/>
    <property type="evidence" value="ECO:0007669"/>
    <property type="project" value="UniProtKB-KW"/>
</dbReference>
<keyword evidence="3 5" id="KW-0732">Signal</keyword>
<evidence type="ECO:0000256" key="2">
    <source>
        <dbReference type="ARBA" id="ARBA00022448"/>
    </source>
</evidence>
<accession>A0A562V0K9</accession>
<evidence type="ECO:0000259" key="6">
    <source>
        <dbReference type="Pfam" id="PF13458"/>
    </source>
</evidence>
<dbReference type="PANTHER" id="PTHR30483:SF38">
    <property type="entry name" value="BLR7848 PROTEIN"/>
    <property type="match status" value="1"/>
</dbReference>
<sequence>MKTIQVVCCIIFLCLACSTVSFAADTIKIGALFSVTGPASFLGAPERNTAQMVVDEINKAGGVKGRKLELIVYDTAGDATKAVQLATRLIKNDKVVAIVGPSTSGESMAVIPVVEKEQIPLISCAASVKITEPVKKWVFKTPQNDALAVAKIYEHLQKTRQTNVALLTVSDGFGASGREQLKALAGKYGIKIVSDDTYGPKDTDMTAQLTKIRGSQAQAVICWGTNPGPAIIAKNVRQLGIKTPLYMSHGVSSKKFIELAGDAAEGLRLPSGRALVADMLPASDPQKKSLLAFLKDYQNHFKAEADTFGGHAWDSIMLIKNAVEKGANSPATIRDQLEKTRHFSGISGVFNYSESDHAGLTKDAFVMIEIKNKDWALLK</sequence>
<evidence type="ECO:0000256" key="3">
    <source>
        <dbReference type="ARBA" id="ARBA00022729"/>
    </source>
</evidence>
<reference evidence="7 8" key="1">
    <citation type="submission" date="2019-07" db="EMBL/GenBank/DDBJ databases">
        <title>Genomic Encyclopedia of Archaeal and Bacterial Type Strains, Phase II (KMG-II): from individual species to whole genera.</title>
        <authorList>
            <person name="Goeker M."/>
        </authorList>
    </citation>
    <scope>NUCLEOTIDE SEQUENCE [LARGE SCALE GENOMIC DNA]</scope>
    <source>
        <strain evidence="7 8">ATCC BAA-1139</strain>
    </source>
</reference>
<dbReference type="InterPro" id="IPR000709">
    <property type="entry name" value="Leu_Ile_Val-bd"/>
</dbReference>
<keyword evidence="4" id="KW-0029">Amino-acid transport</keyword>
<comment type="similarity">
    <text evidence="1">Belongs to the leucine-binding protein family.</text>
</comment>
<dbReference type="Gene3D" id="3.40.50.2300">
    <property type="match status" value="2"/>
</dbReference>
<dbReference type="CDD" id="cd06333">
    <property type="entry name" value="PBP1_ABC_RPA1789-like"/>
    <property type="match status" value="1"/>
</dbReference>
<dbReference type="AlphaFoldDB" id="A0A562V0K9"/>
<dbReference type="InterPro" id="IPR028081">
    <property type="entry name" value="Leu-bd"/>
</dbReference>
<evidence type="ECO:0000313" key="8">
    <source>
        <dbReference type="Proteomes" id="UP000319449"/>
    </source>
</evidence>
<feature type="signal peptide" evidence="5">
    <location>
        <begin position="1"/>
        <end position="23"/>
    </location>
</feature>
<feature type="chain" id="PRO_5021837054" evidence="5">
    <location>
        <begin position="24"/>
        <end position="379"/>
    </location>
</feature>